<dbReference type="EMBL" id="LNYU01000024">
    <property type="protein sequence ID" value="KTD63735.1"/>
    <property type="molecule type" value="Genomic_DNA"/>
</dbReference>
<dbReference type="RefSeq" id="WP_058513574.1">
    <property type="nucleotide sequence ID" value="NZ_CAAAIH010000003.1"/>
</dbReference>
<protein>
    <submittedName>
        <fullName evidence="2">Protein SidG</fullName>
    </submittedName>
</protein>
<keyword evidence="1" id="KW-0175">Coiled coil</keyword>
<evidence type="ECO:0000256" key="1">
    <source>
        <dbReference type="SAM" id="Coils"/>
    </source>
</evidence>
<gene>
    <name evidence="2" type="ORF">Lsan_1168</name>
</gene>
<name>A0A0W0Z3L3_9GAMM</name>
<proteinExistence type="predicted"/>
<evidence type="ECO:0000313" key="3">
    <source>
        <dbReference type="Proteomes" id="UP000054703"/>
    </source>
</evidence>
<dbReference type="Proteomes" id="UP000054703">
    <property type="component" value="Unassembled WGS sequence"/>
</dbReference>
<keyword evidence="3" id="KW-1185">Reference proteome</keyword>
<feature type="coiled-coil region" evidence="1">
    <location>
        <begin position="310"/>
        <end position="341"/>
    </location>
</feature>
<dbReference type="PATRIC" id="fig|45074.5.peg.1244"/>
<comment type="caution">
    <text evidence="2">The sequence shown here is derived from an EMBL/GenBank/DDBJ whole genome shotgun (WGS) entry which is preliminary data.</text>
</comment>
<accession>A0A0W0Z3L3</accession>
<reference evidence="2 3" key="1">
    <citation type="submission" date="2015-11" db="EMBL/GenBank/DDBJ databases">
        <title>Genomic analysis of 38 Legionella species identifies large and diverse effector repertoires.</title>
        <authorList>
            <person name="Burstein D."/>
            <person name="Amaro F."/>
            <person name="Zusman T."/>
            <person name="Lifshitz Z."/>
            <person name="Cohen O."/>
            <person name="Gilbert J.A."/>
            <person name="Pupko T."/>
            <person name="Shuman H.A."/>
            <person name="Segal G."/>
        </authorList>
    </citation>
    <scope>NUCLEOTIDE SEQUENCE [LARGE SCALE GENOMIC DNA]</scope>
    <source>
        <strain evidence="2 3">SC-63-C7</strain>
    </source>
</reference>
<sequence>MPKFDRSQAHVKVQTWGTYPDANSGLMNFLDARYRKENIGHASLEMRLPGSPDNVALVNEFCYKDPQIPVEIKKQKKSDGTEEMEYVIRFSFIPSNNAPFSLNYSYKDDTSYERAGHHTTDSHYLEVSELEERRASKRIIRVFPACSLTEKGRSLDFSTSKGQYILKVKEIENREDLLKTAELLEKKCEALKGGKEHIDFYHPDNKTILIAANRIGIVLPNGEFSREQLDDILNMSEIKKRVQEQVAQLKLEQSVLKEKVLQKDKTDENIQLIEALKSVLEKVNDSNPGILPTEIEKLKIPQNIKDELLILTDSNELEELKAKLKNLCQQYQNENNQITTDSLYFFSTQDDYLCRGRPADAEIQLPLGTGANELNAAAMLAQMRKIVNSGYHYDLYTHNCSSTALTILKAGRDGVVSEVAPAKGFTTTNPKTVYNEACSLRDKICPVSAVQALLNLDDFYASKAVDAQVMSTESSNLHETILNFTVNNLFPENEDIENKTFYVFSAEDKARLLENKNKLIPTELLRDLWGIMPERTLPLSKDGSNNAVIDRNMTIGQLTQGLSILAQNNTEARLKIQNALIEPKEKDSYEILKDKIKSEILRLEVRTDAKSVKKTADLAHAYGLITKEISSANPPLNDKKKCAQLFHALEPALHVNTGFNFREATSYTEVKKTAIELGIIKKTESITMFKGIMQQMKKETIKADEQAAQKQIFSSN</sequence>
<dbReference type="AlphaFoldDB" id="A0A0W0Z3L3"/>
<organism evidence="2 3">
    <name type="scientific">Legionella santicrucis</name>
    <dbReference type="NCBI Taxonomy" id="45074"/>
    <lineage>
        <taxon>Bacteria</taxon>
        <taxon>Pseudomonadati</taxon>
        <taxon>Pseudomonadota</taxon>
        <taxon>Gammaproteobacteria</taxon>
        <taxon>Legionellales</taxon>
        <taxon>Legionellaceae</taxon>
        <taxon>Legionella</taxon>
    </lineage>
</organism>
<feature type="coiled-coil region" evidence="1">
    <location>
        <begin position="232"/>
        <end position="259"/>
    </location>
</feature>
<evidence type="ECO:0000313" key="2">
    <source>
        <dbReference type="EMBL" id="KTD63735.1"/>
    </source>
</evidence>
<dbReference type="OrthoDB" id="5650877at2"/>